<dbReference type="AlphaFoldDB" id="A0A1T1HBH9"/>
<keyword evidence="1" id="KW-0472">Membrane</keyword>
<evidence type="ECO:0000313" key="3">
    <source>
        <dbReference type="Proteomes" id="UP000190064"/>
    </source>
</evidence>
<evidence type="ECO:0000256" key="1">
    <source>
        <dbReference type="SAM" id="Phobius"/>
    </source>
</evidence>
<keyword evidence="3" id="KW-1185">Reference proteome</keyword>
<organism evidence="2 3">
    <name type="scientific">Oceanospirillum linum</name>
    <dbReference type="NCBI Taxonomy" id="966"/>
    <lineage>
        <taxon>Bacteria</taxon>
        <taxon>Pseudomonadati</taxon>
        <taxon>Pseudomonadota</taxon>
        <taxon>Gammaproteobacteria</taxon>
        <taxon>Oceanospirillales</taxon>
        <taxon>Oceanospirillaceae</taxon>
        <taxon>Oceanospirillum</taxon>
    </lineage>
</organism>
<reference evidence="2" key="1">
    <citation type="submission" date="2017-02" db="EMBL/GenBank/DDBJ databases">
        <title>Draft Genome Sequence of the Salt Water Bacterium Oceanospirillum linum ATCC 11336.</title>
        <authorList>
            <person name="Trachtenberg A.M."/>
            <person name="Carney J.G."/>
            <person name="Linnane J.D."/>
            <person name="Rheaume B.A."/>
            <person name="Pitts N.L."/>
            <person name="Mykles D.L."/>
            <person name="Maclea K.S."/>
        </authorList>
    </citation>
    <scope>NUCLEOTIDE SEQUENCE [LARGE SCALE GENOMIC DNA]</scope>
    <source>
        <strain evidence="2">ATCC 11336</strain>
    </source>
</reference>
<keyword evidence="1" id="KW-0812">Transmembrane</keyword>
<accession>A0A1T1HBH9</accession>
<proteinExistence type="predicted"/>
<dbReference type="EMBL" id="MTSD02000003">
    <property type="protein sequence ID" value="OOV87172.1"/>
    <property type="molecule type" value="Genomic_DNA"/>
</dbReference>
<sequence>MNDGLRLMAVASQLVGFIIIFLLRTYDVAIFWQGTVLGLMLCSALLIWLFRRYARNKKLLDRHR</sequence>
<name>A0A1T1HBH9_OCELI</name>
<protein>
    <submittedName>
        <fullName evidence="2">Uncharacterized protein</fullName>
    </submittedName>
</protein>
<dbReference type="STRING" id="966.BTA35_0209255"/>
<dbReference type="Proteomes" id="UP000190064">
    <property type="component" value="Unassembled WGS sequence"/>
</dbReference>
<evidence type="ECO:0000313" key="2">
    <source>
        <dbReference type="EMBL" id="OOV87172.1"/>
    </source>
</evidence>
<feature type="transmembrane region" description="Helical" evidence="1">
    <location>
        <begin position="30"/>
        <end position="50"/>
    </location>
</feature>
<comment type="caution">
    <text evidence="2">The sequence shown here is derived from an EMBL/GenBank/DDBJ whole genome shotgun (WGS) entry which is preliminary data.</text>
</comment>
<gene>
    <name evidence="2" type="ORF">BTA35_0209255</name>
</gene>
<feature type="transmembrane region" description="Helical" evidence="1">
    <location>
        <begin position="7"/>
        <end position="24"/>
    </location>
</feature>
<keyword evidence="1" id="KW-1133">Transmembrane helix</keyword>